<dbReference type="HOGENOM" id="CLU_1592299_0_0_7"/>
<name>V8CJ24_9HELI</name>
<accession>V8CJ24</accession>
<protein>
    <recommendedName>
        <fullName evidence="4">Lipid/polyisoprenoid-binding YceI-like domain-containing protein</fullName>
    </recommendedName>
</protein>
<evidence type="ECO:0000313" key="2">
    <source>
        <dbReference type="EMBL" id="ETD26751.1"/>
    </source>
</evidence>
<feature type="signal peptide" evidence="1">
    <location>
        <begin position="1"/>
        <end position="27"/>
    </location>
</feature>
<keyword evidence="1" id="KW-0732">Signal</keyword>
<proteinExistence type="predicted"/>
<evidence type="ECO:0008006" key="4">
    <source>
        <dbReference type="Google" id="ProtNLM"/>
    </source>
</evidence>
<dbReference type="EMBL" id="AZJJ01000002">
    <property type="protein sequence ID" value="ETD26751.1"/>
    <property type="molecule type" value="Genomic_DNA"/>
</dbReference>
<keyword evidence="3" id="KW-1185">Reference proteome</keyword>
<dbReference type="Proteomes" id="UP000018688">
    <property type="component" value="Unassembled WGS sequence"/>
</dbReference>
<dbReference type="STRING" id="1357399.HMPREF2087_01136"/>
<sequence>MKAALKFRLWQILLCCVAILIPTLALARPTHPPTLQTYAIAAASRLHIGSTAMHCSGELLLSASPAPLSLELHATPKAQHPALESIHLLISIPKDNLPKLLQASSYIQGTLTINDNISQPITLKSRIKIKRGKLHTLKLSGKVSSHALAPKNGRAKLKATLILSELL</sequence>
<dbReference type="PATRIC" id="fig|1357399.3.peg.1195"/>
<gene>
    <name evidence="2" type="ORF">HMPREF2087_01136</name>
</gene>
<feature type="chain" id="PRO_5004767641" description="Lipid/polyisoprenoid-binding YceI-like domain-containing protein" evidence="1">
    <location>
        <begin position="28"/>
        <end position="167"/>
    </location>
</feature>
<comment type="caution">
    <text evidence="2">The sequence shown here is derived from an EMBL/GenBank/DDBJ whole genome shotgun (WGS) entry which is preliminary data.</text>
</comment>
<organism evidence="2 3">
    <name type="scientific">Helicobacter canis NCTC 12740</name>
    <dbReference type="NCBI Taxonomy" id="1357399"/>
    <lineage>
        <taxon>Bacteria</taxon>
        <taxon>Pseudomonadati</taxon>
        <taxon>Campylobacterota</taxon>
        <taxon>Epsilonproteobacteria</taxon>
        <taxon>Campylobacterales</taxon>
        <taxon>Helicobacteraceae</taxon>
        <taxon>Helicobacter</taxon>
    </lineage>
</organism>
<reference evidence="2 3" key="1">
    <citation type="submission" date="2013-10" db="EMBL/GenBank/DDBJ databases">
        <title>The Genome Sequence of Helicobacter canis NCTC 12740.</title>
        <authorList>
            <consortium name="The Broad Institute Genomics Platform"/>
            <person name="Earl A."/>
            <person name="Fox J.G."/>
            <person name="Shen Z."/>
            <person name="Young S.K."/>
            <person name="Zeng Q."/>
            <person name="Gargeya S."/>
            <person name="Fitzgerald M."/>
            <person name="Abouelleil A."/>
            <person name="Alvarado L."/>
            <person name="Chapman S.B."/>
            <person name="Gainer-Dewar J."/>
            <person name="Goldberg J."/>
            <person name="Griggs A."/>
            <person name="Gujja S."/>
            <person name="Hansen M."/>
            <person name="Howarth C."/>
            <person name="Imamovic A."/>
            <person name="Ireland A."/>
            <person name="Larimer J."/>
            <person name="McCowan C."/>
            <person name="Murphy C."/>
            <person name="Pearson M."/>
            <person name="Poon T.W."/>
            <person name="Priest M."/>
            <person name="Roberts A."/>
            <person name="Saif S."/>
            <person name="Shea T."/>
            <person name="Sykes S."/>
            <person name="Wortman J."/>
            <person name="Nusbaum C."/>
            <person name="Birren B."/>
        </authorList>
    </citation>
    <scope>NUCLEOTIDE SEQUENCE [LARGE SCALE GENOMIC DNA]</scope>
    <source>
        <strain evidence="2 3">NCTC 12740</strain>
    </source>
</reference>
<evidence type="ECO:0000256" key="1">
    <source>
        <dbReference type="SAM" id="SignalP"/>
    </source>
</evidence>
<dbReference type="AlphaFoldDB" id="V8CJ24"/>
<dbReference type="RefSeq" id="WP_023930095.1">
    <property type="nucleotide sequence ID" value="NZ_KI669458.1"/>
</dbReference>
<evidence type="ECO:0000313" key="3">
    <source>
        <dbReference type="Proteomes" id="UP000018688"/>
    </source>
</evidence>